<reference evidence="2" key="1">
    <citation type="submission" date="2020-09" db="EMBL/GenBank/DDBJ databases">
        <title>Genome-Enabled Discovery of Anthraquinone Biosynthesis in Senna tora.</title>
        <authorList>
            <person name="Kang S.-H."/>
            <person name="Pandey R.P."/>
            <person name="Lee C.-M."/>
            <person name="Sim J.-S."/>
            <person name="Jeong J.-T."/>
            <person name="Choi B.-S."/>
            <person name="Jung M."/>
            <person name="Ginzburg D."/>
            <person name="Zhao K."/>
            <person name="Won S.Y."/>
            <person name="Oh T.-J."/>
            <person name="Yu Y."/>
            <person name="Kim N.-H."/>
            <person name="Lee O.R."/>
            <person name="Lee T.-H."/>
            <person name="Bashyal P."/>
            <person name="Kim T.-S."/>
            <person name="Lee W.-H."/>
            <person name="Kawkins C."/>
            <person name="Kim C.-K."/>
            <person name="Kim J.S."/>
            <person name="Ahn B.O."/>
            <person name="Rhee S.Y."/>
            <person name="Sohng J.K."/>
        </authorList>
    </citation>
    <scope>NUCLEOTIDE SEQUENCE</scope>
    <source>
        <tissue evidence="2">Leaf</tissue>
    </source>
</reference>
<keyword evidence="3" id="KW-1185">Reference proteome</keyword>
<feature type="compositionally biased region" description="Basic and acidic residues" evidence="1">
    <location>
        <begin position="10"/>
        <end position="22"/>
    </location>
</feature>
<evidence type="ECO:0000256" key="1">
    <source>
        <dbReference type="SAM" id="MobiDB-lite"/>
    </source>
</evidence>
<dbReference type="Proteomes" id="UP000634136">
    <property type="component" value="Unassembled WGS sequence"/>
</dbReference>
<dbReference type="EMBL" id="JAAIUW010000007">
    <property type="protein sequence ID" value="KAF7822637.1"/>
    <property type="molecule type" value="Genomic_DNA"/>
</dbReference>
<feature type="region of interest" description="Disordered" evidence="1">
    <location>
        <begin position="1"/>
        <end position="22"/>
    </location>
</feature>
<evidence type="ECO:0000313" key="2">
    <source>
        <dbReference type="EMBL" id="KAF7822637.1"/>
    </source>
</evidence>
<organism evidence="2 3">
    <name type="scientific">Senna tora</name>
    <dbReference type="NCBI Taxonomy" id="362788"/>
    <lineage>
        <taxon>Eukaryota</taxon>
        <taxon>Viridiplantae</taxon>
        <taxon>Streptophyta</taxon>
        <taxon>Embryophyta</taxon>
        <taxon>Tracheophyta</taxon>
        <taxon>Spermatophyta</taxon>
        <taxon>Magnoliopsida</taxon>
        <taxon>eudicotyledons</taxon>
        <taxon>Gunneridae</taxon>
        <taxon>Pentapetalae</taxon>
        <taxon>rosids</taxon>
        <taxon>fabids</taxon>
        <taxon>Fabales</taxon>
        <taxon>Fabaceae</taxon>
        <taxon>Caesalpinioideae</taxon>
        <taxon>Cassia clade</taxon>
        <taxon>Senna</taxon>
    </lineage>
</organism>
<evidence type="ECO:0000313" key="3">
    <source>
        <dbReference type="Proteomes" id="UP000634136"/>
    </source>
</evidence>
<protein>
    <submittedName>
        <fullName evidence="2">Uncharacterized protein</fullName>
    </submittedName>
</protein>
<comment type="caution">
    <text evidence="2">The sequence shown here is derived from an EMBL/GenBank/DDBJ whole genome shotgun (WGS) entry which is preliminary data.</text>
</comment>
<name>A0A834WH92_9FABA</name>
<accession>A0A834WH92</accession>
<dbReference type="AlphaFoldDB" id="A0A834WH92"/>
<proteinExistence type="predicted"/>
<sequence>MEYPIPNQTRSKEQRELLEWFS</sequence>
<gene>
    <name evidence="2" type="ORF">G2W53_020781</name>
</gene>